<evidence type="ECO:0000259" key="1">
    <source>
        <dbReference type="SMART" id="SM00860"/>
    </source>
</evidence>
<dbReference type="Proteomes" id="UP000664417">
    <property type="component" value="Unassembled WGS sequence"/>
</dbReference>
<accession>A0A8J7QD05</accession>
<feature type="domain" description="Knr4/Smi1-like" evidence="1">
    <location>
        <begin position="25"/>
        <end position="138"/>
    </location>
</feature>
<dbReference type="InterPro" id="IPR018958">
    <property type="entry name" value="Knr4/Smi1-like_dom"/>
</dbReference>
<dbReference type="Gene3D" id="3.40.1580.10">
    <property type="entry name" value="SMI1/KNR4-like"/>
    <property type="match status" value="1"/>
</dbReference>
<dbReference type="Pfam" id="PF14567">
    <property type="entry name" value="SUKH_5"/>
    <property type="match status" value="1"/>
</dbReference>
<comment type="caution">
    <text evidence="2">The sequence shown here is derived from an EMBL/GenBank/DDBJ whole genome shotgun (WGS) entry which is preliminary data.</text>
</comment>
<dbReference type="SMART" id="SM00860">
    <property type="entry name" value="SMI1_KNR4"/>
    <property type="match status" value="1"/>
</dbReference>
<name>A0A8J7QD05_9BACT</name>
<reference evidence="2" key="1">
    <citation type="submission" date="2021-03" db="EMBL/GenBank/DDBJ databases">
        <authorList>
            <person name="Wang G."/>
        </authorList>
    </citation>
    <scope>NUCLEOTIDE SEQUENCE</scope>
    <source>
        <strain evidence="2">KCTC 12899</strain>
    </source>
</reference>
<evidence type="ECO:0000313" key="2">
    <source>
        <dbReference type="EMBL" id="MBO1321864.1"/>
    </source>
</evidence>
<dbReference type="InterPro" id="IPR037883">
    <property type="entry name" value="Knr4/Smi1-like_sf"/>
</dbReference>
<proteinExistence type="predicted"/>
<dbReference type="RefSeq" id="WP_207861837.1">
    <property type="nucleotide sequence ID" value="NZ_JAFREP010000028.1"/>
</dbReference>
<protein>
    <submittedName>
        <fullName evidence="2">SMI1/KNR4 family protein</fullName>
    </submittedName>
</protein>
<keyword evidence="3" id="KW-1185">Reference proteome</keyword>
<dbReference type="EMBL" id="JAFREP010000028">
    <property type="protein sequence ID" value="MBO1321864.1"/>
    <property type="molecule type" value="Genomic_DNA"/>
</dbReference>
<gene>
    <name evidence="2" type="ORF">J3U88_25515</name>
</gene>
<dbReference type="AlphaFoldDB" id="A0A8J7QD05"/>
<organism evidence="2 3">
    <name type="scientific">Acanthopleuribacter pedis</name>
    <dbReference type="NCBI Taxonomy" id="442870"/>
    <lineage>
        <taxon>Bacteria</taxon>
        <taxon>Pseudomonadati</taxon>
        <taxon>Acidobacteriota</taxon>
        <taxon>Holophagae</taxon>
        <taxon>Acanthopleuribacterales</taxon>
        <taxon>Acanthopleuribacteraceae</taxon>
        <taxon>Acanthopleuribacter</taxon>
    </lineage>
</organism>
<dbReference type="SUPFAM" id="SSF160631">
    <property type="entry name" value="SMI1/KNR4-like"/>
    <property type="match status" value="1"/>
</dbReference>
<sequence length="148" mass="17012">MNQDALQRMIQYNPDIVTFRDPREGVPDTWIQKAEQAIGIELSRSYKWWLKNYGSGRVGKEPIYSINDPEADPTKSVDILSMFHLYKLPNRRIPICHSDVEGVFSLAPDEVTAPGEYAVYSEALKGVYALTFSDFLEKRIKAYLVHDR</sequence>
<evidence type="ECO:0000313" key="3">
    <source>
        <dbReference type="Proteomes" id="UP000664417"/>
    </source>
</evidence>